<feature type="transmembrane region" description="Helical" evidence="5">
    <location>
        <begin position="368"/>
        <end position="401"/>
    </location>
</feature>
<name>A0A9X1I3P6_9FLAO</name>
<dbReference type="PANTHER" id="PTHR37422:SF17">
    <property type="entry name" value="O-ANTIGEN LIGASE"/>
    <property type="match status" value="1"/>
</dbReference>
<comment type="subcellular location">
    <subcellularLocation>
        <location evidence="1">Membrane</location>
        <topology evidence="1">Multi-pass membrane protein</topology>
    </subcellularLocation>
</comment>
<feature type="domain" description="O-antigen ligase-related" evidence="6">
    <location>
        <begin position="204"/>
        <end position="349"/>
    </location>
</feature>
<keyword evidence="7" id="KW-0436">Ligase</keyword>
<dbReference type="InterPro" id="IPR051533">
    <property type="entry name" value="WaaL-like"/>
</dbReference>
<proteinExistence type="predicted"/>
<feature type="transmembrane region" description="Helical" evidence="5">
    <location>
        <begin position="91"/>
        <end position="110"/>
    </location>
</feature>
<feature type="transmembrane region" description="Helical" evidence="5">
    <location>
        <begin position="237"/>
        <end position="255"/>
    </location>
</feature>
<feature type="transmembrane region" description="Helical" evidence="5">
    <location>
        <begin position="333"/>
        <end position="356"/>
    </location>
</feature>
<protein>
    <submittedName>
        <fullName evidence="7">O-antigen ligase family protein</fullName>
    </submittedName>
</protein>
<feature type="transmembrane region" description="Helical" evidence="5">
    <location>
        <begin position="169"/>
        <end position="186"/>
    </location>
</feature>
<dbReference type="GO" id="GO:0016020">
    <property type="term" value="C:membrane"/>
    <property type="evidence" value="ECO:0007669"/>
    <property type="project" value="UniProtKB-SubCell"/>
</dbReference>
<dbReference type="Proteomes" id="UP001139286">
    <property type="component" value="Unassembled WGS sequence"/>
</dbReference>
<feature type="transmembrane region" description="Helical" evidence="5">
    <location>
        <begin position="122"/>
        <end position="141"/>
    </location>
</feature>
<evidence type="ECO:0000313" key="8">
    <source>
        <dbReference type="Proteomes" id="UP001139286"/>
    </source>
</evidence>
<dbReference type="EMBL" id="JAJAPX010000001">
    <property type="protein sequence ID" value="MCB4807311.1"/>
    <property type="molecule type" value="Genomic_DNA"/>
</dbReference>
<evidence type="ECO:0000256" key="5">
    <source>
        <dbReference type="SAM" id="Phobius"/>
    </source>
</evidence>
<comment type="caution">
    <text evidence="7">The sequence shown here is derived from an EMBL/GenBank/DDBJ whole genome shotgun (WGS) entry which is preliminary data.</text>
</comment>
<dbReference type="AlphaFoldDB" id="A0A9X1I3P6"/>
<dbReference type="GO" id="GO:0016874">
    <property type="term" value="F:ligase activity"/>
    <property type="evidence" value="ECO:0007669"/>
    <property type="project" value="UniProtKB-KW"/>
</dbReference>
<keyword evidence="2 5" id="KW-0812">Transmembrane</keyword>
<keyword evidence="8" id="KW-1185">Reference proteome</keyword>
<dbReference type="Pfam" id="PF04932">
    <property type="entry name" value="Wzy_C"/>
    <property type="match status" value="1"/>
</dbReference>
<evidence type="ECO:0000256" key="3">
    <source>
        <dbReference type="ARBA" id="ARBA00022989"/>
    </source>
</evidence>
<keyword evidence="4 5" id="KW-0472">Membrane</keyword>
<dbReference type="InterPro" id="IPR007016">
    <property type="entry name" value="O-antigen_ligase-rel_domated"/>
</dbReference>
<evidence type="ECO:0000256" key="1">
    <source>
        <dbReference type="ARBA" id="ARBA00004141"/>
    </source>
</evidence>
<feature type="transmembrane region" description="Helical" evidence="5">
    <location>
        <begin position="32"/>
        <end position="49"/>
    </location>
</feature>
<gene>
    <name evidence="7" type="ORF">LG651_03540</name>
</gene>
<dbReference type="PANTHER" id="PTHR37422">
    <property type="entry name" value="TEICHURONIC ACID BIOSYNTHESIS PROTEIN TUAE"/>
    <property type="match status" value="1"/>
</dbReference>
<feature type="transmembrane region" description="Helical" evidence="5">
    <location>
        <begin position="7"/>
        <end position="26"/>
    </location>
</feature>
<evidence type="ECO:0000256" key="4">
    <source>
        <dbReference type="ARBA" id="ARBA00023136"/>
    </source>
</evidence>
<dbReference type="RefSeq" id="WP_226694769.1">
    <property type="nucleotide sequence ID" value="NZ_JAJAPX010000001.1"/>
</dbReference>
<reference evidence="7" key="1">
    <citation type="submission" date="2021-10" db="EMBL/GenBank/DDBJ databases">
        <title>Tamlana sargassums sp. nov., and Tamlana laminarinivorans sp. nov., two new bacteria isolated from the brown alga.</title>
        <authorList>
            <person name="Li J."/>
        </authorList>
    </citation>
    <scope>NUCLEOTIDE SEQUENCE</scope>
    <source>
        <strain evidence="7">62-3</strain>
    </source>
</reference>
<evidence type="ECO:0000313" key="7">
    <source>
        <dbReference type="EMBL" id="MCB4807311.1"/>
    </source>
</evidence>
<evidence type="ECO:0000256" key="2">
    <source>
        <dbReference type="ARBA" id="ARBA00022692"/>
    </source>
</evidence>
<sequence length="415" mass="48213">MSLGKDKLLSIFLLFAFFVFGLYPLIPESFESFTVIILALSSLLMFVVFYKDNQMYLKRSFIISSAIFILFFLSAIYSSDTARAFKKLETMSSLIILPLIFYVFLSRVNLNKQKLKAIFLKIYFLSNFIYSLLSILVFYNYENKKYLNKDSNFFRNALIDVPLIGEHPIYVSIFLALAFLIGFTFYSRCNNKWYNYAFLAVGQISMFILIILLMSKSVICALFVSGIVWFVSRKKKAFYVIVCISSLVVALIFMLPKSNNRFSNFFKKETYSSVDMNNSTSIRFSILKCNLKLLKENPIIGYGVGDVQSLLDACYTKENFKFKKGEFNSHNQYFFVWLSCGLLGVFVFFGCLLYYFKNAIENKDYLMLSIITLYCIVFIFENILSRQSGVILFSFIMNLFVFSNKKLKNNSVTYL</sequence>
<feature type="transmembrane region" description="Helical" evidence="5">
    <location>
        <begin position="61"/>
        <end position="79"/>
    </location>
</feature>
<organism evidence="7 8">
    <name type="scientific">Neotamlana sargassicola</name>
    <dbReference type="NCBI Taxonomy" id="2883125"/>
    <lineage>
        <taxon>Bacteria</taxon>
        <taxon>Pseudomonadati</taxon>
        <taxon>Bacteroidota</taxon>
        <taxon>Flavobacteriia</taxon>
        <taxon>Flavobacteriales</taxon>
        <taxon>Flavobacteriaceae</taxon>
        <taxon>Neotamlana</taxon>
    </lineage>
</organism>
<accession>A0A9X1I3P6</accession>
<keyword evidence="3 5" id="KW-1133">Transmembrane helix</keyword>
<feature type="transmembrane region" description="Helical" evidence="5">
    <location>
        <begin position="198"/>
        <end position="231"/>
    </location>
</feature>
<evidence type="ECO:0000259" key="6">
    <source>
        <dbReference type="Pfam" id="PF04932"/>
    </source>
</evidence>